<feature type="compositionally biased region" description="Low complexity" evidence="1">
    <location>
        <begin position="91"/>
        <end position="104"/>
    </location>
</feature>
<protein>
    <submittedName>
        <fullName evidence="2">Uncharacterized protein</fullName>
    </submittedName>
</protein>
<dbReference type="AlphaFoldDB" id="U7PR37"/>
<dbReference type="Proteomes" id="UP000018087">
    <property type="component" value="Unassembled WGS sequence"/>
</dbReference>
<organism evidence="2 3">
    <name type="scientific">Sporothrix schenckii (strain ATCC 58251 / de Perez 2211183)</name>
    <name type="common">Rose-picker's disease fungus</name>
    <dbReference type="NCBI Taxonomy" id="1391915"/>
    <lineage>
        <taxon>Eukaryota</taxon>
        <taxon>Fungi</taxon>
        <taxon>Dikarya</taxon>
        <taxon>Ascomycota</taxon>
        <taxon>Pezizomycotina</taxon>
        <taxon>Sordariomycetes</taxon>
        <taxon>Sordariomycetidae</taxon>
        <taxon>Ophiostomatales</taxon>
        <taxon>Ophiostomataceae</taxon>
        <taxon>Sporothrix</taxon>
    </lineage>
</organism>
<accession>U7PR37</accession>
<evidence type="ECO:0000313" key="2">
    <source>
        <dbReference type="EMBL" id="ERS98057.1"/>
    </source>
</evidence>
<keyword evidence="3" id="KW-1185">Reference proteome</keyword>
<evidence type="ECO:0000256" key="1">
    <source>
        <dbReference type="SAM" id="MobiDB-lite"/>
    </source>
</evidence>
<feature type="compositionally biased region" description="Polar residues" evidence="1">
    <location>
        <begin position="57"/>
        <end position="69"/>
    </location>
</feature>
<dbReference type="HOGENOM" id="CLU_1797704_0_0_1"/>
<feature type="region of interest" description="Disordered" evidence="1">
    <location>
        <begin position="52"/>
        <end position="144"/>
    </location>
</feature>
<proteinExistence type="predicted"/>
<name>U7PR37_SPOS1</name>
<evidence type="ECO:0000313" key="3">
    <source>
        <dbReference type="Proteomes" id="UP000018087"/>
    </source>
</evidence>
<gene>
    <name evidence="2" type="ORF">HMPREF1624_04835</name>
</gene>
<dbReference type="EMBL" id="KI440846">
    <property type="protein sequence ID" value="ERS98057.1"/>
    <property type="molecule type" value="Genomic_DNA"/>
</dbReference>
<feature type="compositionally biased region" description="Polar residues" evidence="1">
    <location>
        <begin position="75"/>
        <end position="90"/>
    </location>
</feature>
<reference evidence="3" key="1">
    <citation type="journal article" date="2014" name="Genome Announc.">
        <title>Genome sequence of the pathogenic fungus Sporothrix schenckii (ATCC 58251).</title>
        <authorList>
            <person name="Cuomo C.A."/>
            <person name="Rodriguez-Del Valle N."/>
            <person name="Perez-Sanchez L."/>
            <person name="Abouelleil A."/>
            <person name="Goldberg J."/>
            <person name="Young S."/>
            <person name="Zeng Q."/>
            <person name="Birren B.W."/>
        </authorList>
    </citation>
    <scope>NUCLEOTIDE SEQUENCE [LARGE SCALE GENOMIC DNA]</scope>
    <source>
        <strain evidence="3">ATCC 58251 / de Perez 2211183</strain>
    </source>
</reference>
<sequence>MFTTTASATTSFSTTPVTATNAVSIGCAKRDEIEMKTGPHGNEFDNEFAVGDCAGKSSPNYSLRNSGRSCGSYGSGNDQLSSTPRSSHQDATTTTTASPSSPTPAKRPKPHGRGLDIAKAASAGGDRGHQVTRPSPLRSMMTAT</sequence>